<reference evidence="2 3" key="1">
    <citation type="submission" date="2025-04" db="UniProtKB">
        <authorList>
            <consortium name="RefSeq"/>
        </authorList>
    </citation>
    <scope>IDENTIFICATION</scope>
</reference>
<feature type="region of interest" description="Disordered" evidence="1">
    <location>
        <begin position="135"/>
        <end position="178"/>
    </location>
</feature>
<feature type="compositionally biased region" description="Low complexity" evidence="1">
    <location>
        <begin position="166"/>
        <end position="178"/>
    </location>
</feature>
<evidence type="ECO:0000313" key="2">
    <source>
        <dbReference type="RefSeq" id="XP_016480043.1"/>
    </source>
</evidence>
<gene>
    <name evidence="2 3" type="primary">LOC107801264</name>
</gene>
<dbReference type="KEGG" id="nta:107801264"/>
<dbReference type="PaxDb" id="4097-A0A1S4ATY8"/>
<evidence type="ECO:0000256" key="1">
    <source>
        <dbReference type="SAM" id="MobiDB-lite"/>
    </source>
</evidence>
<dbReference type="OrthoDB" id="10486442at2759"/>
<dbReference type="RefSeq" id="XP_016480043.1">
    <property type="nucleotide sequence ID" value="XM_016624557.1"/>
</dbReference>
<sequence length="178" mass="20095">MVESICVNKTDWFAFTYLDQFSQLFLEKFIPFTLREEYHKQFVDLAHRVVVLLPPKRERVRKFIDGLTFSIRLQMDKETRADISFERAVEIARRIKMVCGQERGPVSDNRTHHFGGFSGALSGYIGTFGKGHPPRSFQSMLQASHGASGSRGPHVSHPKPLACSAPSTPISTPPIQSY</sequence>
<dbReference type="AlphaFoldDB" id="A0A1S4ATY8"/>
<protein>
    <submittedName>
        <fullName evidence="2 3">Uncharacterized protein</fullName>
    </submittedName>
</protein>
<name>A0A1S4ATY8_TOBAC</name>
<dbReference type="RefSeq" id="XP_016480051.1">
    <property type="nucleotide sequence ID" value="XM_016624565.1"/>
</dbReference>
<proteinExistence type="predicted"/>
<feature type="compositionally biased region" description="Polar residues" evidence="1">
    <location>
        <begin position="136"/>
        <end position="147"/>
    </location>
</feature>
<accession>A0A1S4ATY8</accession>
<organism evidence="3">
    <name type="scientific">Nicotiana tabacum</name>
    <name type="common">Common tobacco</name>
    <dbReference type="NCBI Taxonomy" id="4097"/>
    <lineage>
        <taxon>Eukaryota</taxon>
        <taxon>Viridiplantae</taxon>
        <taxon>Streptophyta</taxon>
        <taxon>Embryophyta</taxon>
        <taxon>Tracheophyta</taxon>
        <taxon>Spermatophyta</taxon>
        <taxon>Magnoliopsida</taxon>
        <taxon>eudicotyledons</taxon>
        <taxon>Gunneridae</taxon>
        <taxon>Pentapetalae</taxon>
        <taxon>asterids</taxon>
        <taxon>lamiids</taxon>
        <taxon>Solanales</taxon>
        <taxon>Solanaceae</taxon>
        <taxon>Nicotianoideae</taxon>
        <taxon>Nicotianeae</taxon>
        <taxon>Nicotiana</taxon>
    </lineage>
</organism>
<evidence type="ECO:0000313" key="3">
    <source>
        <dbReference type="RefSeq" id="XP_016480051.1"/>
    </source>
</evidence>